<dbReference type="GO" id="GO:0016758">
    <property type="term" value="F:hexosyltransferase activity"/>
    <property type="evidence" value="ECO:0007669"/>
    <property type="project" value="UniProtKB-ARBA"/>
</dbReference>
<dbReference type="InterPro" id="IPR029044">
    <property type="entry name" value="Nucleotide-diphossugar_trans"/>
</dbReference>
<keyword evidence="4" id="KW-1185">Reference proteome</keyword>
<dbReference type="SUPFAM" id="SSF53448">
    <property type="entry name" value="Nucleotide-diphospho-sugar transferases"/>
    <property type="match status" value="1"/>
</dbReference>
<dbReference type="Pfam" id="PF00535">
    <property type="entry name" value="Glycos_transf_2"/>
    <property type="match status" value="1"/>
</dbReference>
<gene>
    <name evidence="3" type="ORF">GCM10010124_00950</name>
</gene>
<evidence type="ECO:0000259" key="2">
    <source>
        <dbReference type="Pfam" id="PF22181"/>
    </source>
</evidence>
<feature type="domain" description="TarS/TarP linker" evidence="2">
    <location>
        <begin position="231"/>
        <end position="325"/>
    </location>
</feature>
<dbReference type="CDD" id="cd00761">
    <property type="entry name" value="Glyco_tranf_GTA_type"/>
    <property type="match status" value="1"/>
</dbReference>
<feature type="domain" description="Glycosyltransferase 2-like" evidence="1">
    <location>
        <begin position="12"/>
        <end position="138"/>
    </location>
</feature>
<reference evidence="3" key="2">
    <citation type="submission" date="2020-09" db="EMBL/GenBank/DDBJ databases">
        <authorList>
            <person name="Sun Q."/>
            <person name="Ohkuma M."/>
        </authorList>
    </citation>
    <scope>NUCLEOTIDE SEQUENCE</scope>
    <source>
        <strain evidence="3">JCM 3091</strain>
    </source>
</reference>
<dbReference type="PANTHER" id="PTHR22916:SF3">
    <property type="entry name" value="UDP-GLCNAC:BETAGAL BETA-1,3-N-ACETYLGLUCOSAMINYLTRANSFERASE-LIKE PROTEIN 1"/>
    <property type="match status" value="1"/>
</dbReference>
<evidence type="ECO:0008006" key="5">
    <source>
        <dbReference type="Google" id="ProtNLM"/>
    </source>
</evidence>
<sequence>MTDEGVPRPEVTVVVAVYNTMPYLTRCLESLVTQSIGRDKLEVVAVDDGSTDGSGAELERYAARYPGLFTVIHQANSGGPAEPSNRALDVATGRYVFFVGADDYLGPQALRRLVQMADRSGADVTLGRVVGVNGRYVDQQIFSQNADDVDLYDSALPWSLANTKLFRRALIDRYKLRFPTDMAMLSDQPFTLEALVRAERVAVVADYACYYAVRRLDFSNITFTPRRPDTLLGCVARLMDFVAELIPAGPRRDAVLLRHFRWEVAKLVGRDFVALDRAARERIQAEVRRLADDYLTPGLAERLFVAERVRIAYAQRATLDQLTDFLRTQQEEADPPLVSDGGRQFVAYPGFRDPRLGLPDEVFALSPAMAADWLARLDTVGLTWVGGSGGRLTVHAHSTRRELAYLPSGALRMAAGDAAAAVRVEADEAGTRVRGTFRFADFFDESTHLGAVRVVEASVTADGRTGTAGLRAPRGMGTRRVVHRRGARLYVVTLTANHHGRLVVAIAPVTPGRVVRRLLSRSRGGK</sequence>
<evidence type="ECO:0000313" key="4">
    <source>
        <dbReference type="Proteomes" id="UP000662200"/>
    </source>
</evidence>
<accession>A0A8J3BHV1</accession>
<dbReference type="InterPro" id="IPR001173">
    <property type="entry name" value="Glyco_trans_2-like"/>
</dbReference>
<dbReference type="InterPro" id="IPR054028">
    <property type="entry name" value="TarS/TarP_linker"/>
</dbReference>
<protein>
    <recommendedName>
        <fullName evidence="5">Glycosyltransferase</fullName>
    </recommendedName>
</protein>
<dbReference type="Proteomes" id="UP000662200">
    <property type="component" value="Unassembled WGS sequence"/>
</dbReference>
<comment type="caution">
    <text evidence="3">The sequence shown here is derived from an EMBL/GenBank/DDBJ whole genome shotgun (WGS) entry which is preliminary data.</text>
</comment>
<proteinExistence type="predicted"/>
<organism evidence="3 4">
    <name type="scientific">Pilimelia terevasa</name>
    <dbReference type="NCBI Taxonomy" id="53372"/>
    <lineage>
        <taxon>Bacteria</taxon>
        <taxon>Bacillati</taxon>
        <taxon>Actinomycetota</taxon>
        <taxon>Actinomycetes</taxon>
        <taxon>Micromonosporales</taxon>
        <taxon>Micromonosporaceae</taxon>
        <taxon>Pilimelia</taxon>
    </lineage>
</organism>
<dbReference type="AlphaFoldDB" id="A0A8J3BHV1"/>
<evidence type="ECO:0000313" key="3">
    <source>
        <dbReference type="EMBL" id="GGK12246.1"/>
    </source>
</evidence>
<name>A0A8J3BHV1_9ACTN</name>
<dbReference type="PANTHER" id="PTHR22916">
    <property type="entry name" value="GLYCOSYLTRANSFERASE"/>
    <property type="match status" value="1"/>
</dbReference>
<dbReference type="Pfam" id="PF22181">
    <property type="entry name" value="TarS_linker"/>
    <property type="match status" value="1"/>
</dbReference>
<reference evidence="3" key="1">
    <citation type="journal article" date="2014" name="Int. J. Syst. Evol. Microbiol.">
        <title>Complete genome sequence of Corynebacterium casei LMG S-19264T (=DSM 44701T), isolated from a smear-ripened cheese.</title>
        <authorList>
            <consortium name="US DOE Joint Genome Institute (JGI-PGF)"/>
            <person name="Walter F."/>
            <person name="Albersmeier A."/>
            <person name="Kalinowski J."/>
            <person name="Ruckert C."/>
        </authorList>
    </citation>
    <scope>NUCLEOTIDE SEQUENCE</scope>
    <source>
        <strain evidence="3">JCM 3091</strain>
    </source>
</reference>
<dbReference type="EMBL" id="BMQC01000001">
    <property type="protein sequence ID" value="GGK12246.1"/>
    <property type="molecule type" value="Genomic_DNA"/>
</dbReference>
<evidence type="ECO:0000259" key="1">
    <source>
        <dbReference type="Pfam" id="PF00535"/>
    </source>
</evidence>
<dbReference type="Gene3D" id="3.90.550.10">
    <property type="entry name" value="Spore Coat Polysaccharide Biosynthesis Protein SpsA, Chain A"/>
    <property type="match status" value="1"/>
</dbReference>